<organism evidence="1 2">
    <name type="scientific">Spirosoma profusum</name>
    <dbReference type="NCBI Taxonomy" id="2771354"/>
    <lineage>
        <taxon>Bacteria</taxon>
        <taxon>Pseudomonadati</taxon>
        <taxon>Bacteroidota</taxon>
        <taxon>Cytophagia</taxon>
        <taxon>Cytophagales</taxon>
        <taxon>Cytophagaceae</taxon>
        <taxon>Spirosoma</taxon>
    </lineage>
</organism>
<accession>A0A926XYJ4</accession>
<evidence type="ECO:0000313" key="2">
    <source>
        <dbReference type="Proteomes" id="UP000598820"/>
    </source>
</evidence>
<gene>
    <name evidence="1" type="ORF">IC229_21370</name>
</gene>
<dbReference type="Proteomes" id="UP000598820">
    <property type="component" value="Unassembled WGS sequence"/>
</dbReference>
<sequence length="253" mass="29164">MAYRILNSENEITHILNDRIKQTNGNIIIQAGHFALVFDKDLNKLIPAIPDDISSTEVKKKVSEHPYMGAFPVNTWELALKIALDNPDKNIKTSIIVNDWQWVPKSGDGAKNILRENFYKNDSNLPNSFRKLLAKYSLSDDILLPLTTDKDSLIFFGEQKMRNRARSEFSKLVESNTAISCSIGYLPFLNYVDKTAVDLLISFIPKSCKEPINFSTEYYLENYSQNRIKIINVFFNGIFESNFFEQSEYIDFF</sequence>
<dbReference type="RefSeq" id="WP_190889056.1">
    <property type="nucleotide sequence ID" value="NZ_JACWZY010000020.1"/>
</dbReference>
<dbReference type="EMBL" id="JACWZY010000020">
    <property type="protein sequence ID" value="MBD2703209.1"/>
    <property type="molecule type" value="Genomic_DNA"/>
</dbReference>
<evidence type="ECO:0000313" key="1">
    <source>
        <dbReference type="EMBL" id="MBD2703209.1"/>
    </source>
</evidence>
<keyword evidence="2" id="KW-1185">Reference proteome</keyword>
<reference evidence="1" key="1">
    <citation type="submission" date="2020-09" db="EMBL/GenBank/DDBJ databases">
        <authorList>
            <person name="Kim M.K."/>
        </authorList>
    </citation>
    <scope>NUCLEOTIDE SEQUENCE</scope>
    <source>
        <strain evidence="1">BT702</strain>
    </source>
</reference>
<comment type="caution">
    <text evidence="1">The sequence shown here is derived from an EMBL/GenBank/DDBJ whole genome shotgun (WGS) entry which is preliminary data.</text>
</comment>
<dbReference type="AlphaFoldDB" id="A0A926XYJ4"/>
<protein>
    <submittedName>
        <fullName evidence="1">Uncharacterized protein</fullName>
    </submittedName>
</protein>
<name>A0A926XYJ4_9BACT</name>
<proteinExistence type="predicted"/>